<evidence type="ECO:0000313" key="4">
    <source>
        <dbReference type="Proteomes" id="UP001146505"/>
    </source>
</evidence>
<reference evidence="3" key="1">
    <citation type="submission" date="2022-02" db="EMBL/GenBank/DDBJ databases">
        <title>Corynebacterium sp. from urogenital microbiome.</title>
        <authorList>
            <person name="Cappelli E.A."/>
            <person name="Ribeiro T.G."/>
            <person name="Peixe L."/>
        </authorList>
    </citation>
    <scope>NUCLEOTIDE SEQUENCE</scope>
    <source>
        <strain evidence="3">C9Ua_112</strain>
    </source>
</reference>
<dbReference type="Pfam" id="PF11222">
    <property type="entry name" value="DUF3017"/>
    <property type="match status" value="1"/>
</dbReference>
<feature type="region of interest" description="Disordered" evidence="1">
    <location>
        <begin position="1"/>
        <end position="20"/>
    </location>
</feature>
<dbReference type="GeneID" id="301813488"/>
<keyword evidence="2" id="KW-0812">Transmembrane</keyword>
<comment type="caution">
    <text evidence="3">The sequence shown here is derived from an EMBL/GenBank/DDBJ whole genome shotgun (WGS) entry which is preliminary data.</text>
</comment>
<name>A0A9X3M814_9CORY</name>
<keyword evidence="2" id="KW-1133">Transmembrane helix</keyword>
<organism evidence="3 4">
    <name type="scientific">Corynebacterium macclintockiae</name>
    <dbReference type="NCBI Taxonomy" id="2913501"/>
    <lineage>
        <taxon>Bacteria</taxon>
        <taxon>Bacillati</taxon>
        <taxon>Actinomycetota</taxon>
        <taxon>Actinomycetes</taxon>
        <taxon>Mycobacteriales</taxon>
        <taxon>Corynebacteriaceae</taxon>
        <taxon>Corynebacterium</taxon>
    </lineage>
</organism>
<keyword evidence="2" id="KW-0472">Membrane</keyword>
<sequence length="127" mass="13860">MTNGKPGGEPSRARPARIGDARQRLLDNPHDRHNAPSRLSRPIQWALLGLFGLMLLAVVALLLVDRWRRASVMLGGAMVYLAVLRLLLDSRVLGVLAVRSRKFDTAFTAAIGLGILWIAVSVDPLTT</sequence>
<evidence type="ECO:0000256" key="1">
    <source>
        <dbReference type="SAM" id="MobiDB-lite"/>
    </source>
</evidence>
<dbReference type="InterPro" id="IPR021385">
    <property type="entry name" value="DUF3017"/>
</dbReference>
<dbReference type="RefSeq" id="WP_080721234.1">
    <property type="nucleotide sequence ID" value="NZ_CP180526.1"/>
</dbReference>
<keyword evidence="4" id="KW-1185">Reference proteome</keyword>
<protein>
    <submittedName>
        <fullName evidence="3">DUF3017 domain-containing protein</fullName>
    </submittedName>
</protein>
<evidence type="ECO:0000256" key="2">
    <source>
        <dbReference type="SAM" id="Phobius"/>
    </source>
</evidence>
<feature type="transmembrane region" description="Helical" evidence="2">
    <location>
        <begin position="70"/>
        <end position="88"/>
    </location>
</feature>
<accession>A0A9X3M814</accession>
<dbReference type="AlphaFoldDB" id="A0A9X3M814"/>
<dbReference type="EMBL" id="JAKMUV010000009">
    <property type="protein sequence ID" value="MCZ9305461.1"/>
    <property type="molecule type" value="Genomic_DNA"/>
</dbReference>
<gene>
    <name evidence="3" type="ORF">L8U58_07980</name>
</gene>
<evidence type="ECO:0000313" key="3">
    <source>
        <dbReference type="EMBL" id="MCZ9305461.1"/>
    </source>
</evidence>
<proteinExistence type="predicted"/>
<feature type="transmembrane region" description="Helical" evidence="2">
    <location>
        <begin position="45"/>
        <end position="64"/>
    </location>
</feature>
<feature type="transmembrane region" description="Helical" evidence="2">
    <location>
        <begin position="103"/>
        <end position="122"/>
    </location>
</feature>
<dbReference type="Proteomes" id="UP001146505">
    <property type="component" value="Unassembled WGS sequence"/>
</dbReference>